<gene>
    <name evidence="11" type="ORF">HGRIS_013011</name>
</gene>
<sequence>MSAFSPSPAPRRSSRLRALPISPTRRPWAGPSSKPTSRLATPIGGHERASIVSGMDVDEAASVISERGAQRAPGETVYAKSDELLVTFYAQLPVEVKQILRNADFYRETYTGDIDTLTGFALVASIQTCFVWQHAQAVKGTPTCYIFSCPQDYNQISPPFHALLPYGATREPGLILVSPAGSVRFWDSIGIGLAGGENFSTIDLGLSEEESVTNLVRADPQTYIATTTFGHLFRLTLSSAAGKHNLSCHVFAKPQSSMYMSRLLPSFFGSPAAQVVSEPGNINAVALGANQPDVGQEVWALIDTRVQKWDMKAEGWEDNILDEDVASVIRTAVRGTFGATVEPDDAKMDLELLDIAIDSEGQLVILVSYAGKEDDGAMSVNLSSVRRIYALVSLESQGASFAVESVRSVPYQSTSMSGAPMHPRIRLLRGGPLVSIQFGDVVAICARDSDWRDRLELKSSTDRTLGVGVIDVEGTVLVLTAATMVKAYVDIEKVRAFDPETGRPTLIKSIMTQAILYGALSENPLHFSFPPEVEGESLMQGAQQLSRQVLESDHSLVRRLDDLTAQMAGRKDRLSWLIQFINENAVLVKMSQASRQTLATDAEKLYASYRLWLYYNEHLSKSPKHSVLHDAVHEYMTGINQAYHEDVMRAFFRLHVANIGKLVKKVDVVVQEAPPVGMEPIDLLPDANQVVLTILKSALEYRELNAQVYGLDPPMINPWTSKASVVDVVLGLFEATTKVVDTPNPSSHSRKTSECSAQLPELAAVLFACVQERLNWLGSHLAPSDSGAEHHELEQRFALLRPEVLETLRRTGHAEAAFTLAEKYQDLSSLAALCHREAVYPPQQNPHAERIQAYIDKFRDSFTTELYRWYIQHGELRTMFAQEDAHAIYMDRFFAQHRTPWISWLHDLGKERYGAAATTLIDEAQKASNLETQQLMLSIGKLAHLAQLQENEGAVNPRMLDAFHDDLDFVSVHQALVEEFRTALPTRGRLSLDAQVELILKQKAKRIADMPALSHIFKQLAKELLQGKVVSHEDAVDTLTLQDNTTTIENYMTALHLLARAETLPETRRDALFRAVWRRIYTHDDWDEILKTANVTDTQLNERFRNTALFATLCALGSRDLESDDSHSSLELTPDSAAVAPTQAEIASRWPGMSNEEAENLERDYVAECLKVGAMDLGDVYVRVKELVQQELAVGDGW</sequence>
<keyword evidence="6" id="KW-0811">Translocation</keyword>
<evidence type="ECO:0000256" key="8">
    <source>
        <dbReference type="SAM" id="MobiDB-lite"/>
    </source>
</evidence>
<feature type="domain" description="Nucleoporin Nup133/Nup155-like N-terminal" evidence="10">
    <location>
        <begin position="82"/>
        <end position="429"/>
    </location>
</feature>
<keyword evidence="7" id="KW-0539">Nucleus</keyword>
<evidence type="ECO:0000259" key="9">
    <source>
        <dbReference type="Pfam" id="PF03177"/>
    </source>
</evidence>
<protein>
    <submittedName>
        <fullName evidence="11">Uncharacterized protein</fullName>
    </submittedName>
</protein>
<dbReference type="InterPro" id="IPR015943">
    <property type="entry name" value="WD40/YVTN_repeat-like_dom_sf"/>
</dbReference>
<dbReference type="Proteomes" id="UP001556367">
    <property type="component" value="Unassembled WGS sequence"/>
</dbReference>
<dbReference type="Pfam" id="PF03177">
    <property type="entry name" value="Nucleoporin_C"/>
    <property type="match status" value="1"/>
</dbReference>
<dbReference type="PANTHER" id="PTHR13405:SF11">
    <property type="entry name" value="NUCLEAR PORE COMPLEX PROTEIN NUP133"/>
    <property type="match status" value="1"/>
</dbReference>
<keyword evidence="5" id="KW-0653">Protein transport</keyword>
<feature type="domain" description="Nucleoporin Nup133/Nup155-like C-terminal" evidence="9">
    <location>
        <begin position="761"/>
        <end position="1138"/>
    </location>
</feature>
<comment type="subcellular location">
    <subcellularLocation>
        <location evidence="1">Nucleus envelope</location>
    </subcellularLocation>
</comment>
<evidence type="ECO:0000256" key="6">
    <source>
        <dbReference type="ARBA" id="ARBA00023010"/>
    </source>
</evidence>
<evidence type="ECO:0000313" key="12">
    <source>
        <dbReference type="Proteomes" id="UP001556367"/>
    </source>
</evidence>
<keyword evidence="4" id="KW-0509">mRNA transport</keyword>
<evidence type="ECO:0000256" key="7">
    <source>
        <dbReference type="ARBA" id="ARBA00023242"/>
    </source>
</evidence>
<evidence type="ECO:0000256" key="2">
    <source>
        <dbReference type="ARBA" id="ARBA00005569"/>
    </source>
</evidence>
<evidence type="ECO:0000259" key="10">
    <source>
        <dbReference type="Pfam" id="PF08801"/>
    </source>
</evidence>
<evidence type="ECO:0000256" key="4">
    <source>
        <dbReference type="ARBA" id="ARBA00022816"/>
    </source>
</evidence>
<keyword evidence="12" id="KW-1185">Reference proteome</keyword>
<evidence type="ECO:0000256" key="5">
    <source>
        <dbReference type="ARBA" id="ARBA00022927"/>
    </source>
</evidence>
<reference evidence="12" key="1">
    <citation type="submission" date="2024-06" db="EMBL/GenBank/DDBJ databases">
        <title>Multi-omics analyses provide insights into the biosynthesis of the anticancer antibiotic pleurotin in Hohenbuehelia grisea.</title>
        <authorList>
            <person name="Weaver J.A."/>
            <person name="Alberti F."/>
        </authorList>
    </citation>
    <scope>NUCLEOTIDE SEQUENCE [LARGE SCALE GENOMIC DNA]</scope>
    <source>
        <strain evidence="12">T-177</strain>
    </source>
</reference>
<dbReference type="PANTHER" id="PTHR13405">
    <property type="entry name" value="NUCLEAR PORE COMPLEX PROTEIN NUP133"/>
    <property type="match status" value="1"/>
</dbReference>
<dbReference type="InterPro" id="IPR037624">
    <property type="entry name" value="Nup133-like"/>
</dbReference>
<accession>A0ABR3IUB2</accession>
<dbReference type="SUPFAM" id="SSF117289">
    <property type="entry name" value="Nucleoporin domain"/>
    <property type="match status" value="1"/>
</dbReference>
<dbReference type="Gene3D" id="1.20.58.1380">
    <property type="match status" value="1"/>
</dbReference>
<organism evidence="11 12">
    <name type="scientific">Hohenbuehelia grisea</name>
    <dbReference type="NCBI Taxonomy" id="104357"/>
    <lineage>
        <taxon>Eukaryota</taxon>
        <taxon>Fungi</taxon>
        <taxon>Dikarya</taxon>
        <taxon>Basidiomycota</taxon>
        <taxon>Agaricomycotina</taxon>
        <taxon>Agaricomycetes</taxon>
        <taxon>Agaricomycetidae</taxon>
        <taxon>Agaricales</taxon>
        <taxon>Pleurotineae</taxon>
        <taxon>Pleurotaceae</taxon>
        <taxon>Hohenbuehelia</taxon>
    </lineage>
</organism>
<evidence type="ECO:0000256" key="3">
    <source>
        <dbReference type="ARBA" id="ARBA00022448"/>
    </source>
</evidence>
<name>A0ABR3IUB2_9AGAR</name>
<dbReference type="Pfam" id="PF08801">
    <property type="entry name" value="Nucleoporin_N"/>
    <property type="match status" value="1"/>
</dbReference>
<comment type="similarity">
    <text evidence="2">Belongs to the nucleoporin Nup133 family.</text>
</comment>
<keyword evidence="3" id="KW-0813">Transport</keyword>
<dbReference type="InterPro" id="IPR007187">
    <property type="entry name" value="Nucleoporin_Nup133/Nup155_C"/>
</dbReference>
<dbReference type="EMBL" id="JASNQZ010000015">
    <property type="protein sequence ID" value="KAL0946843.1"/>
    <property type="molecule type" value="Genomic_DNA"/>
</dbReference>
<evidence type="ECO:0000256" key="1">
    <source>
        <dbReference type="ARBA" id="ARBA00004259"/>
    </source>
</evidence>
<evidence type="ECO:0000313" key="11">
    <source>
        <dbReference type="EMBL" id="KAL0946843.1"/>
    </source>
</evidence>
<feature type="region of interest" description="Disordered" evidence="8">
    <location>
        <begin position="1"/>
        <end position="44"/>
    </location>
</feature>
<dbReference type="Gene3D" id="2.130.10.10">
    <property type="entry name" value="YVTN repeat-like/Quinoprotein amine dehydrogenase"/>
    <property type="match status" value="1"/>
</dbReference>
<dbReference type="InterPro" id="IPR014908">
    <property type="entry name" value="Nucleoporin_Nup133/Nup155_N"/>
</dbReference>
<proteinExistence type="inferred from homology"/>
<comment type="caution">
    <text evidence="11">The sequence shown here is derived from an EMBL/GenBank/DDBJ whole genome shotgun (WGS) entry which is preliminary data.</text>
</comment>